<dbReference type="InterPro" id="IPR019539">
    <property type="entry name" value="GalKase_N"/>
</dbReference>
<dbReference type="EMBL" id="WWVX01000007">
    <property type="protein sequence ID" value="MZL70126.1"/>
    <property type="molecule type" value="Genomic_DNA"/>
</dbReference>
<organism evidence="9 10">
    <name type="scientific">Bittarella massiliensis</name>
    <name type="common">ex Durand et al. 2017</name>
    <dbReference type="NCBI Taxonomy" id="1720313"/>
    <lineage>
        <taxon>Bacteria</taxon>
        <taxon>Bacillati</taxon>
        <taxon>Bacillota</taxon>
        <taxon>Clostridia</taxon>
        <taxon>Eubacteriales</taxon>
        <taxon>Oscillospiraceae</taxon>
        <taxon>Bittarella (ex Durand et al. 2017)</taxon>
    </lineage>
</organism>
<keyword evidence="3" id="KW-0547">Nucleotide-binding</keyword>
<dbReference type="RefSeq" id="WP_021661232.1">
    <property type="nucleotide sequence ID" value="NZ_FQVY01000001.1"/>
</dbReference>
<protein>
    <submittedName>
        <fullName evidence="9">Galactokinase</fullName>
    </submittedName>
</protein>
<dbReference type="PROSITE" id="PS00627">
    <property type="entry name" value="GHMP_KINASES_ATP"/>
    <property type="match status" value="1"/>
</dbReference>
<comment type="caution">
    <text evidence="9">The sequence shown here is derived from an EMBL/GenBank/DDBJ whole genome shotgun (WGS) entry which is preliminary data.</text>
</comment>
<evidence type="ECO:0000256" key="5">
    <source>
        <dbReference type="ARBA" id="ARBA00022840"/>
    </source>
</evidence>
<dbReference type="Gene3D" id="3.30.230.10">
    <property type="match status" value="1"/>
</dbReference>
<dbReference type="EMBL" id="FQVY01000001">
    <property type="protein sequence ID" value="SHF83024.1"/>
    <property type="molecule type" value="Genomic_DNA"/>
</dbReference>
<feature type="domain" description="Galactokinase N-terminal" evidence="7">
    <location>
        <begin position="42"/>
        <end position="90"/>
    </location>
</feature>
<accession>A0AAQ1MCS0</accession>
<keyword evidence="5" id="KW-0067">ATP-binding</keyword>
<feature type="domain" description="GHMP kinase N-terminal" evidence="6">
    <location>
        <begin position="130"/>
        <end position="213"/>
    </location>
</feature>
<evidence type="ECO:0000259" key="7">
    <source>
        <dbReference type="Pfam" id="PF10509"/>
    </source>
</evidence>
<reference evidence="10" key="2">
    <citation type="submission" date="2016-11" db="EMBL/GenBank/DDBJ databases">
        <authorList>
            <person name="Jaros S."/>
            <person name="Januszkiewicz K."/>
            <person name="Wedrychowicz H."/>
        </authorList>
    </citation>
    <scope>NUCLEOTIDE SEQUENCE [LARGE SCALE GENOMIC DNA]</scope>
    <source>
        <strain evidence="10">DSM 4029</strain>
    </source>
</reference>
<dbReference type="InterPro" id="IPR000705">
    <property type="entry name" value="Galactokinase"/>
</dbReference>
<dbReference type="PANTHER" id="PTHR10457">
    <property type="entry name" value="MEVALONATE KINASE/GALACTOKINASE"/>
    <property type="match status" value="1"/>
</dbReference>
<keyword evidence="4" id="KW-0418">Kinase</keyword>
<dbReference type="GO" id="GO:0005829">
    <property type="term" value="C:cytosol"/>
    <property type="evidence" value="ECO:0007669"/>
    <property type="project" value="TreeGrafter"/>
</dbReference>
<comment type="similarity">
    <text evidence="1">Belongs to the GHMP kinase family. GalK subfamily.</text>
</comment>
<dbReference type="Proteomes" id="UP000474718">
    <property type="component" value="Unassembled WGS sequence"/>
</dbReference>
<evidence type="ECO:0000256" key="3">
    <source>
        <dbReference type="ARBA" id="ARBA00022741"/>
    </source>
</evidence>
<gene>
    <name evidence="8" type="ORF">GT747_10215</name>
    <name evidence="9" type="ORF">SAMN05444424_0838</name>
</gene>
<sequence>MATIAQWKEALERRALDEQLERLSPGHAARQRGRLARGLAGFAAQWREQGPVRLFSAPGRTELGGNHTDHQGGRVLCAAVDLDTLVIAAPAEGEVIELVSEGFSPCRVALSDLAPRPAERGTTAALLRGVAAGLQKGGCSLGGARLYALSDVLPGSGLSSSAAFEVAVAAALNGLFEGGRTPLELAAIGQQAESGYFGKPCGMMDQVASAVGGIAQLDFADPLRPAVTPLSCRWEDSGHQLCLVATGSSHADLTEDYAAIPREMGEVAAWFGWERLCQVEEEALYANWAALTQALGERPVLRAAHFFREDRRAAQEAEALAQGDFCTFLQLVRQSGRSSAFYLQNLYSPTRPRSQPLTAALALCDRLLAGQGAYRVHGGGFGGTALVLLPNELAAPFCSAMEGALGPDCCRSLSIRPAGAVEFVLPQ</sequence>
<dbReference type="SUPFAM" id="SSF55060">
    <property type="entry name" value="GHMP Kinase, C-terminal domain"/>
    <property type="match status" value="1"/>
</dbReference>
<dbReference type="GO" id="GO:0006012">
    <property type="term" value="P:galactose metabolic process"/>
    <property type="evidence" value="ECO:0007669"/>
    <property type="project" value="InterPro"/>
</dbReference>
<evidence type="ECO:0000256" key="1">
    <source>
        <dbReference type="ARBA" id="ARBA00006566"/>
    </source>
</evidence>
<name>A0AAQ1MCS0_9FIRM</name>
<dbReference type="Pfam" id="PF00288">
    <property type="entry name" value="GHMP_kinases_N"/>
    <property type="match status" value="1"/>
</dbReference>
<dbReference type="PRINTS" id="PR00473">
    <property type="entry name" value="GALCTOKINASE"/>
</dbReference>
<dbReference type="PRINTS" id="PR00959">
    <property type="entry name" value="MEVGALKINASE"/>
</dbReference>
<dbReference type="GO" id="GO:0004335">
    <property type="term" value="F:galactokinase activity"/>
    <property type="evidence" value="ECO:0007669"/>
    <property type="project" value="InterPro"/>
</dbReference>
<evidence type="ECO:0000256" key="4">
    <source>
        <dbReference type="ARBA" id="ARBA00022777"/>
    </source>
</evidence>
<evidence type="ECO:0000313" key="8">
    <source>
        <dbReference type="EMBL" id="MZL70126.1"/>
    </source>
</evidence>
<dbReference type="Pfam" id="PF10509">
    <property type="entry name" value="GalKase_gal_bdg"/>
    <property type="match status" value="1"/>
</dbReference>
<dbReference type="PIRSF" id="PIRSF000530">
    <property type="entry name" value="Galactokinase"/>
    <property type="match status" value="1"/>
</dbReference>
<dbReference type="Proteomes" id="UP000184089">
    <property type="component" value="Unassembled WGS sequence"/>
</dbReference>
<dbReference type="InterPro" id="IPR006203">
    <property type="entry name" value="GHMP_knse_ATP-bd_CS"/>
</dbReference>
<dbReference type="PANTHER" id="PTHR10457:SF7">
    <property type="entry name" value="GALACTOKINASE-RELATED"/>
    <property type="match status" value="1"/>
</dbReference>
<dbReference type="SUPFAM" id="SSF54211">
    <property type="entry name" value="Ribosomal protein S5 domain 2-like"/>
    <property type="match status" value="1"/>
</dbReference>
<dbReference type="Gene3D" id="3.30.70.890">
    <property type="entry name" value="GHMP kinase, C-terminal domain"/>
    <property type="match status" value="1"/>
</dbReference>
<proteinExistence type="inferred from homology"/>
<reference evidence="9" key="1">
    <citation type="submission" date="2016-11" db="EMBL/GenBank/DDBJ databases">
        <authorList>
            <person name="Varghese N."/>
            <person name="Submissions S."/>
        </authorList>
    </citation>
    <scope>NUCLEOTIDE SEQUENCE</scope>
    <source>
        <strain evidence="9">DSM 4029</strain>
    </source>
</reference>
<evidence type="ECO:0000313" key="10">
    <source>
        <dbReference type="Proteomes" id="UP000184089"/>
    </source>
</evidence>
<keyword evidence="11" id="KW-1185">Reference proteome</keyword>
<dbReference type="InterPro" id="IPR020568">
    <property type="entry name" value="Ribosomal_Su5_D2-typ_SF"/>
</dbReference>
<dbReference type="AlphaFoldDB" id="A0AAQ1MCS0"/>
<reference evidence="8 11" key="3">
    <citation type="journal article" date="2019" name="Nat. Med.">
        <title>A library of human gut bacterial isolates paired with longitudinal multiomics data enables mechanistic microbiome research.</title>
        <authorList>
            <person name="Poyet M."/>
            <person name="Groussin M."/>
            <person name="Gibbons S.M."/>
            <person name="Avila-Pacheco J."/>
            <person name="Jiang X."/>
            <person name="Kearney S.M."/>
            <person name="Perrotta A.R."/>
            <person name="Berdy B."/>
            <person name="Zhao S."/>
            <person name="Lieberman T.D."/>
            <person name="Swanson P.K."/>
            <person name="Smith M."/>
            <person name="Roesemann S."/>
            <person name="Alexander J.E."/>
            <person name="Rich S.A."/>
            <person name="Livny J."/>
            <person name="Vlamakis H."/>
            <person name="Clish C."/>
            <person name="Bullock K."/>
            <person name="Deik A."/>
            <person name="Scott J."/>
            <person name="Pierce K.A."/>
            <person name="Xavier R.J."/>
            <person name="Alm E.J."/>
        </authorList>
    </citation>
    <scope>NUCLEOTIDE SEQUENCE [LARGE SCALE GENOMIC DNA]</scope>
    <source>
        <strain evidence="8 11">BIOML-A2</strain>
    </source>
</reference>
<evidence type="ECO:0000313" key="9">
    <source>
        <dbReference type="EMBL" id="SHF83024.1"/>
    </source>
</evidence>
<dbReference type="InterPro" id="IPR006206">
    <property type="entry name" value="Mevalonate/galactokinase"/>
</dbReference>
<dbReference type="InterPro" id="IPR036554">
    <property type="entry name" value="GHMP_kinase_C_sf"/>
</dbReference>
<keyword evidence="2" id="KW-0808">Transferase</keyword>
<dbReference type="InterPro" id="IPR014721">
    <property type="entry name" value="Ribsml_uS5_D2-typ_fold_subgr"/>
</dbReference>
<dbReference type="InterPro" id="IPR006204">
    <property type="entry name" value="GHMP_kinase_N_dom"/>
</dbReference>
<evidence type="ECO:0000256" key="2">
    <source>
        <dbReference type="ARBA" id="ARBA00022679"/>
    </source>
</evidence>
<evidence type="ECO:0000259" key="6">
    <source>
        <dbReference type="Pfam" id="PF00288"/>
    </source>
</evidence>
<evidence type="ECO:0000313" key="11">
    <source>
        <dbReference type="Proteomes" id="UP000474718"/>
    </source>
</evidence>
<dbReference type="GO" id="GO:0005524">
    <property type="term" value="F:ATP binding"/>
    <property type="evidence" value="ECO:0007669"/>
    <property type="project" value="UniProtKB-KW"/>
</dbReference>